<evidence type="ECO:0000259" key="8">
    <source>
        <dbReference type="PROSITE" id="PS51210"/>
    </source>
</evidence>
<dbReference type="PANTHER" id="PTHR10728">
    <property type="entry name" value="CYTOSOLIC PHOSPHOLIPASE A2"/>
    <property type="match status" value="1"/>
</dbReference>
<gene>
    <name evidence="9" type="ORF">L211DRAFT_840085</name>
</gene>
<dbReference type="OrthoDB" id="6121437at2759"/>
<proteinExistence type="inferred from homology"/>
<keyword evidence="2 5" id="KW-0378">Hydrolase</keyword>
<keyword evidence="4 5" id="KW-0443">Lipid metabolism</keyword>
<dbReference type="PANTHER" id="PTHR10728:SF40">
    <property type="entry name" value="PATATIN FAMILY PROTEIN"/>
    <property type="match status" value="1"/>
</dbReference>
<dbReference type="AlphaFoldDB" id="A0A3N4LMS8"/>
<keyword evidence="7" id="KW-0175">Coiled coil</keyword>
<evidence type="ECO:0000256" key="2">
    <source>
        <dbReference type="ARBA" id="ARBA00022801"/>
    </source>
</evidence>
<reference evidence="9 10" key="1">
    <citation type="journal article" date="2018" name="Nat. Ecol. Evol.">
        <title>Pezizomycetes genomes reveal the molecular basis of ectomycorrhizal truffle lifestyle.</title>
        <authorList>
            <person name="Murat C."/>
            <person name="Payen T."/>
            <person name="Noel B."/>
            <person name="Kuo A."/>
            <person name="Morin E."/>
            <person name="Chen J."/>
            <person name="Kohler A."/>
            <person name="Krizsan K."/>
            <person name="Balestrini R."/>
            <person name="Da Silva C."/>
            <person name="Montanini B."/>
            <person name="Hainaut M."/>
            <person name="Levati E."/>
            <person name="Barry K.W."/>
            <person name="Belfiori B."/>
            <person name="Cichocki N."/>
            <person name="Clum A."/>
            <person name="Dockter R.B."/>
            <person name="Fauchery L."/>
            <person name="Guy J."/>
            <person name="Iotti M."/>
            <person name="Le Tacon F."/>
            <person name="Lindquist E.A."/>
            <person name="Lipzen A."/>
            <person name="Malagnac F."/>
            <person name="Mello A."/>
            <person name="Molinier V."/>
            <person name="Miyauchi S."/>
            <person name="Poulain J."/>
            <person name="Riccioni C."/>
            <person name="Rubini A."/>
            <person name="Sitrit Y."/>
            <person name="Splivallo R."/>
            <person name="Traeger S."/>
            <person name="Wang M."/>
            <person name="Zifcakova L."/>
            <person name="Wipf D."/>
            <person name="Zambonelli A."/>
            <person name="Paolocci F."/>
            <person name="Nowrousian M."/>
            <person name="Ottonello S."/>
            <person name="Baldrian P."/>
            <person name="Spatafora J.W."/>
            <person name="Henrissat B."/>
            <person name="Nagy L.G."/>
            <person name="Aury J.M."/>
            <person name="Wincker P."/>
            <person name="Grigoriev I.V."/>
            <person name="Bonfante P."/>
            <person name="Martin F.M."/>
        </authorList>
    </citation>
    <scope>NUCLEOTIDE SEQUENCE [LARGE SCALE GENOMIC DNA]</scope>
    <source>
        <strain evidence="9 10">ATCC MYA-4762</strain>
    </source>
</reference>
<accession>A0A3N4LMS8</accession>
<name>A0A3N4LMS8_9PEZI</name>
<evidence type="ECO:0000313" key="9">
    <source>
        <dbReference type="EMBL" id="RPB21991.1"/>
    </source>
</evidence>
<dbReference type="STRING" id="1051890.A0A3N4LMS8"/>
<dbReference type="EC" id="3.1.1.5" evidence="6"/>
<feature type="domain" description="PLA2c" evidence="8">
    <location>
        <begin position="190"/>
        <end position="798"/>
    </location>
</feature>
<evidence type="ECO:0000313" key="10">
    <source>
        <dbReference type="Proteomes" id="UP000267821"/>
    </source>
</evidence>
<evidence type="ECO:0000256" key="3">
    <source>
        <dbReference type="ARBA" id="ARBA00022963"/>
    </source>
</evidence>
<dbReference type="PROSITE" id="PS51210">
    <property type="entry name" value="PLA2C"/>
    <property type="match status" value="1"/>
</dbReference>
<keyword evidence="3 5" id="KW-0442">Lipid degradation</keyword>
<evidence type="ECO:0000256" key="6">
    <source>
        <dbReference type="RuleBase" id="RU362103"/>
    </source>
</evidence>
<dbReference type="GO" id="GO:0004622">
    <property type="term" value="F:phosphatidylcholine lysophospholipase activity"/>
    <property type="evidence" value="ECO:0007669"/>
    <property type="project" value="UniProtKB-EC"/>
</dbReference>
<dbReference type="EMBL" id="ML121555">
    <property type="protein sequence ID" value="RPB21991.1"/>
    <property type="molecule type" value="Genomic_DNA"/>
</dbReference>
<dbReference type="GO" id="GO:0046475">
    <property type="term" value="P:glycerophospholipid catabolic process"/>
    <property type="evidence" value="ECO:0007669"/>
    <property type="project" value="TreeGrafter"/>
</dbReference>
<dbReference type="GO" id="GO:0004623">
    <property type="term" value="F:phospholipase A2 activity"/>
    <property type="evidence" value="ECO:0007669"/>
    <property type="project" value="TreeGrafter"/>
</dbReference>
<dbReference type="SUPFAM" id="SSF52151">
    <property type="entry name" value="FabD/lysophospholipase-like"/>
    <property type="match status" value="1"/>
</dbReference>
<comment type="similarity">
    <text evidence="1 6">Belongs to the lysophospholipase family.</text>
</comment>
<dbReference type="InParanoid" id="A0A3N4LMS8"/>
<comment type="catalytic activity">
    <reaction evidence="6">
        <text>a 1-acyl-sn-glycero-3-phosphocholine + H2O = sn-glycerol 3-phosphocholine + a fatty acid + H(+)</text>
        <dbReference type="Rhea" id="RHEA:15177"/>
        <dbReference type="ChEBI" id="CHEBI:15377"/>
        <dbReference type="ChEBI" id="CHEBI:15378"/>
        <dbReference type="ChEBI" id="CHEBI:16870"/>
        <dbReference type="ChEBI" id="CHEBI:28868"/>
        <dbReference type="ChEBI" id="CHEBI:58168"/>
        <dbReference type="EC" id="3.1.1.5"/>
    </reaction>
</comment>
<evidence type="ECO:0000256" key="4">
    <source>
        <dbReference type="ARBA" id="ARBA00023098"/>
    </source>
</evidence>
<feature type="coiled-coil region" evidence="7">
    <location>
        <begin position="762"/>
        <end position="796"/>
    </location>
</feature>
<dbReference type="SMART" id="SM00022">
    <property type="entry name" value="PLAc"/>
    <property type="match status" value="1"/>
</dbReference>
<protein>
    <recommendedName>
        <fullName evidence="6">Lysophospholipase</fullName>
        <ecNumber evidence="6">3.1.1.5</ecNumber>
    </recommendedName>
</protein>
<evidence type="ECO:0000256" key="1">
    <source>
        <dbReference type="ARBA" id="ARBA00008780"/>
    </source>
</evidence>
<dbReference type="GO" id="GO:0005829">
    <property type="term" value="C:cytosol"/>
    <property type="evidence" value="ECO:0007669"/>
    <property type="project" value="TreeGrafter"/>
</dbReference>
<dbReference type="Gene3D" id="3.40.1090.10">
    <property type="entry name" value="Cytosolic phospholipase A2 catalytic domain"/>
    <property type="match status" value="1"/>
</dbReference>
<keyword evidence="10" id="KW-1185">Reference proteome</keyword>
<evidence type="ECO:0000256" key="5">
    <source>
        <dbReference type="PROSITE-ProRule" id="PRU00555"/>
    </source>
</evidence>
<evidence type="ECO:0000256" key="7">
    <source>
        <dbReference type="SAM" id="Coils"/>
    </source>
</evidence>
<organism evidence="9 10">
    <name type="scientific">Terfezia boudieri ATCC MYA-4762</name>
    <dbReference type="NCBI Taxonomy" id="1051890"/>
    <lineage>
        <taxon>Eukaryota</taxon>
        <taxon>Fungi</taxon>
        <taxon>Dikarya</taxon>
        <taxon>Ascomycota</taxon>
        <taxon>Pezizomycotina</taxon>
        <taxon>Pezizomycetes</taxon>
        <taxon>Pezizales</taxon>
        <taxon>Pezizaceae</taxon>
        <taxon>Terfezia</taxon>
    </lineage>
</organism>
<dbReference type="InterPro" id="IPR002642">
    <property type="entry name" value="LysoPLipase_cat_dom"/>
</dbReference>
<dbReference type="Pfam" id="PF01735">
    <property type="entry name" value="PLA2_B"/>
    <property type="match status" value="1"/>
</dbReference>
<dbReference type="Proteomes" id="UP000267821">
    <property type="component" value="Unassembled WGS sequence"/>
</dbReference>
<dbReference type="CDD" id="cd00147">
    <property type="entry name" value="cPLA2_like"/>
    <property type="match status" value="1"/>
</dbReference>
<sequence length="811" mass="91479">MLRVWHVYHTRLLQRQLRYQYIVHRHHTCTQAKSTKNATGSWIRKLLLAGTAIVVGGHITLTLGSRALRCDSGGHDTLEEEARESQIRKASEEVEIITVAQDFMTDADGEQAEERNTAANDTVSAAWTTITTTLSTLAAATPSLSIASLLPEWTLVLPSYFQKLRAELSMLPGSLSYELWQESFSPYLNPELQWEARVRLSPSLCDEEQTFVKHRRKFTTKALANYLNIPEVEINEEDVPVIAMTCSGGGVRAMVSAAGSFWAAKAAGLFDCTIYTAGVSGSCWMQALYLSTISDASFPRLVAHLRERLRVHFAFPPTALSLLDSAPTNRYLLRGVVERAKRGYTSFGLVDVYGVLLAARLLVPANELGVNEDDLKLSNQRRYLESGQNPLPIYTCVRHEIPGLQGVYKGNESEKLKAAVAQDWFQWFEITPYEFYCEDLEAGIPTWSLGRRFENGVNVDREVPELKLPLLLGIFGSAFCATLNHYYDEIRPFLVGLGWGLQTVDDLITQRRSSLKVVHAFEPACIPNYVRGMGDQLPPTCPKSLHDSEIIQLMDAGMSNNLACYPLLRKGRNIDILIAFDSSAELRTYDWIGKAEGYAKQKKITGWPVAIGWPRETDTHPEDQLGNAQQMSEEDAKVRFEEAGKATRAIQNMQHKLEHQKNPAGLGHCTVWVGTKQEKIIEEPPPPSKAVEEDWELMRPDAGITVIYFPLIPNEKVPGVDPETSSYLSTWNFEWTPKQVDDTIALAKANFGEGKDRVRRTVKAVYERKKKLRLEREQHIREAQESELERVCKEEEARHRRNERLFGHAFN</sequence>
<dbReference type="InterPro" id="IPR016035">
    <property type="entry name" value="Acyl_Trfase/lysoPLipase"/>
</dbReference>